<dbReference type="GO" id="GO:0071897">
    <property type="term" value="P:DNA biosynthetic process"/>
    <property type="evidence" value="ECO:0007669"/>
    <property type="project" value="UniProtKB-ARBA"/>
</dbReference>
<dbReference type="RefSeq" id="XP_026732807.1">
    <property type="nucleotide sequence ID" value="XM_026877006.1"/>
</dbReference>
<dbReference type="CDD" id="cd09274">
    <property type="entry name" value="RNase_HI_RT_Ty3"/>
    <property type="match status" value="1"/>
</dbReference>
<dbReference type="PANTHER" id="PTHR37984:SF5">
    <property type="entry name" value="PROTEIN NYNRIN-LIKE"/>
    <property type="match status" value="1"/>
</dbReference>
<dbReference type="GO" id="GO:0042575">
    <property type="term" value="C:DNA polymerase complex"/>
    <property type="evidence" value="ECO:0007669"/>
    <property type="project" value="UniProtKB-ARBA"/>
</dbReference>
<dbReference type="PROSITE" id="PS50994">
    <property type="entry name" value="INTEGRASE"/>
    <property type="match status" value="1"/>
</dbReference>
<keyword evidence="1" id="KW-0511">Multifunctional enzyme</keyword>
<sequence length="524" mass="59808">MLNFYRRFVPDAAKRQAPLNTLLMGTNVKGSQPVQMTQELLQAFEDCKESLANSTLLAHPDPAAELSIATDASNVAVGAVLQQKSKNGYWEPLGFFSKKLTPSEKKHSPFDRELLAMYEAVKYFRHMIEARDFYIITDHKPLTHAFVKTSENCSPRQFRHLEFVSQFTTDVRYIPGSQNVVADTLSRIEEVTQGIDYQALAQSQSTDEQLQHLLRNGSSLKLQKVVVPGTSTKIFCDVSTETPRPYLTPEFRRQAFDSLHNLSHPGRTTTVRLVSQRYCLTVIDRFTRWPEAYPMANITADTCATALVSGWIARFGCPLKITTDRGRQFESHLFQAIASMRYFLWFFLGIRSSWKVDIQASPAELVYGEPLRLPGQFISPTSNHDTADVTDLATRLRSHMSKLTPKPASWHSKGPFYIPRHLDSSSHVFLRQDFVRRPLEPPYAGPYRVLERRPKHYKLDVCGKEMTVSIDRLKPAFLAREEDVTSSPLSASRPRESDSEANLETEKRTRSGRRVHFPDFYRPQ</sequence>
<dbReference type="SUPFAM" id="SSF56672">
    <property type="entry name" value="DNA/RNA polymerases"/>
    <property type="match status" value="1"/>
</dbReference>
<dbReference type="InterPro" id="IPR043128">
    <property type="entry name" value="Rev_trsase/Diguanyl_cyclase"/>
</dbReference>
<evidence type="ECO:0000256" key="1">
    <source>
        <dbReference type="ARBA" id="ARBA00023268"/>
    </source>
</evidence>
<evidence type="ECO:0000259" key="3">
    <source>
        <dbReference type="PROSITE" id="PS50994"/>
    </source>
</evidence>
<evidence type="ECO:0000313" key="5">
    <source>
        <dbReference type="RefSeq" id="XP_026732807.1"/>
    </source>
</evidence>
<evidence type="ECO:0000256" key="2">
    <source>
        <dbReference type="SAM" id="MobiDB-lite"/>
    </source>
</evidence>
<dbReference type="InterPro" id="IPR043502">
    <property type="entry name" value="DNA/RNA_pol_sf"/>
</dbReference>
<keyword evidence="4" id="KW-1185">Reference proteome</keyword>
<dbReference type="InterPro" id="IPR036397">
    <property type="entry name" value="RNaseH_sf"/>
</dbReference>
<gene>
    <name evidence="5" type="primary">LOC113497452</name>
</gene>
<dbReference type="InterPro" id="IPR041577">
    <property type="entry name" value="RT_RNaseH_2"/>
</dbReference>
<dbReference type="Pfam" id="PF17919">
    <property type="entry name" value="RT_RNaseH_2"/>
    <property type="match status" value="1"/>
</dbReference>
<evidence type="ECO:0000313" key="4">
    <source>
        <dbReference type="Proteomes" id="UP000322000"/>
    </source>
</evidence>
<dbReference type="Pfam" id="PF00665">
    <property type="entry name" value="rve"/>
    <property type="match status" value="1"/>
</dbReference>
<accession>A0A7E5VWZ1</accession>
<proteinExistence type="predicted"/>
<dbReference type="InterPro" id="IPR050951">
    <property type="entry name" value="Retrovirus_Pol_polyprotein"/>
</dbReference>
<dbReference type="KEGG" id="tnl:113497452"/>
<dbReference type="OrthoDB" id="422540at2759"/>
<dbReference type="SUPFAM" id="SSF53098">
    <property type="entry name" value="Ribonuclease H-like"/>
    <property type="match status" value="1"/>
</dbReference>
<dbReference type="GeneID" id="113497452"/>
<feature type="region of interest" description="Disordered" evidence="2">
    <location>
        <begin position="481"/>
        <end position="524"/>
    </location>
</feature>
<feature type="domain" description="Integrase catalytic" evidence="3">
    <location>
        <begin position="241"/>
        <end position="337"/>
    </location>
</feature>
<name>A0A7E5VWZ1_TRINI</name>
<reference evidence="5" key="1">
    <citation type="submission" date="2025-08" db="UniProtKB">
        <authorList>
            <consortium name="RefSeq"/>
        </authorList>
    </citation>
    <scope>IDENTIFICATION</scope>
</reference>
<dbReference type="Gene3D" id="3.30.70.270">
    <property type="match status" value="1"/>
</dbReference>
<dbReference type="InterPro" id="IPR001584">
    <property type="entry name" value="Integrase_cat-core"/>
</dbReference>
<dbReference type="GO" id="GO:0015074">
    <property type="term" value="P:DNA integration"/>
    <property type="evidence" value="ECO:0007669"/>
    <property type="project" value="InterPro"/>
</dbReference>
<dbReference type="InterPro" id="IPR012337">
    <property type="entry name" value="RNaseH-like_sf"/>
</dbReference>
<protein>
    <submittedName>
        <fullName evidence="5">Uncharacterized protein LOC113497452</fullName>
    </submittedName>
</protein>
<organism evidence="4 5">
    <name type="scientific">Trichoplusia ni</name>
    <name type="common">Cabbage looper</name>
    <dbReference type="NCBI Taxonomy" id="7111"/>
    <lineage>
        <taxon>Eukaryota</taxon>
        <taxon>Metazoa</taxon>
        <taxon>Ecdysozoa</taxon>
        <taxon>Arthropoda</taxon>
        <taxon>Hexapoda</taxon>
        <taxon>Insecta</taxon>
        <taxon>Pterygota</taxon>
        <taxon>Neoptera</taxon>
        <taxon>Endopterygota</taxon>
        <taxon>Lepidoptera</taxon>
        <taxon>Glossata</taxon>
        <taxon>Ditrysia</taxon>
        <taxon>Noctuoidea</taxon>
        <taxon>Noctuidae</taxon>
        <taxon>Plusiinae</taxon>
        <taxon>Trichoplusia</taxon>
    </lineage>
</organism>
<dbReference type="Proteomes" id="UP000322000">
    <property type="component" value="Chromosome 9"/>
</dbReference>
<dbReference type="InParanoid" id="A0A7E5VWZ1"/>
<dbReference type="AlphaFoldDB" id="A0A7E5VWZ1"/>
<dbReference type="Gene3D" id="3.30.420.10">
    <property type="entry name" value="Ribonuclease H-like superfamily/Ribonuclease H"/>
    <property type="match status" value="1"/>
</dbReference>
<dbReference type="PANTHER" id="PTHR37984">
    <property type="entry name" value="PROTEIN CBG26694"/>
    <property type="match status" value="1"/>
</dbReference>
<feature type="compositionally biased region" description="Basic and acidic residues" evidence="2">
    <location>
        <begin position="493"/>
        <end position="509"/>
    </location>
</feature>
<dbReference type="GO" id="GO:0003676">
    <property type="term" value="F:nucleic acid binding"/>
    <property type="evidence" value="ECO:0007669"/>
    <property type="project" value="InterPro"/>
</dbReference>